<keyword evidence="2" id="KW-1185">Reference proteome</keyword>
<dbReference type="Proteomes" id="UP000821865">
    <property type="component" value="Chromosome 5"/>
</dbReference>
<protein>
    <submittedName>
        <fullName evidence="1">Uncharacterized protein</fullName>
    </submittedName>
</protein>
<sequence>MSTVTAPNPDGRKKFKSRLSSFGPTSISPSSSPSNMQANLPELFALLTTRQEADEDEHNARTSERFEYDGASDAVENETSFGGEDRVIVREKPEPEALTEPDVVSKERQFLQEKGPAEDDDLLEALQCPLLRGLVKFSKARPNAFLNQRPGFRALHELYSFVCNQDLEDENDERGCSSLVEYGATTGLCLASSIDCGAPYAVASHGGPRRARTSSSLSVSGESVVDGKDEEQVQRLLKDDRAQ</sequence>
<reference evidence="1" key="1">
    <citation type="submission" date="2020-05" db="EMBL/GenBank/DDBJ databases">
        <title>Large-scale comparative analyses of tick genomes elucidate their genetic diversity and vector capacities.</title>
        <authorList>
            <person name="Jia N."/>
            <person name="Wang J."/>
            <person name="Shi W."/>
            <person name="Du L."/>
            <person name="Sun Y."/>
            <person name="Zhan W."/>
            <person name="Jiang J."/>
            <person name="Wang Q."/>
            <person name="Zhang B."/>
            <person name="Ji P."/>
            <person name="Sakyi L.B."/>
            <person name="Cui X."/>
            <person name="Yuan T."/>
            <person name="Jiang B."/>
            <person name="Yang W."/>
            <person name="Lam T.T.-Y."/>
            <person name="Chang Q."/>
            <person name="Ding S."/>
            <person name="Wang X."/>
            <person name="Zhu J."/>
            <person name="Ruan X."/>
            <person name="Zhao L."/>
            <person name="Wei J."/>
            <person name="Que T."/>
            <person name="Du C."/>
            <person name="Cheng J."/>
            <person name="Dai P."/>
            <person name="Han X."/>
            <person name="Huang E."/>
            <person name="Gao Y."/>
            <person name="Liu J."/>
            <person name="Shao H."/>
            <person name="Ye R."/>
            <person name="Li L."/>
            <person name="Wei W."/>
            <person name="Wang X."/>
            <person name="Wang C."/>
            <person name="Yang T."/>
            <person name="Huo Q."/>
            <person name="Li W."/>
            <person name="Guo W."/>
            <person name="Chen H."/>
            <person name="Zhou L."/>
            <person name="Ni X."/>
            <person name="Tian J."/>
            <person name="Zhou Y."/>
            <person name="Sheng Y."/>
            <person name="Liu T."/>
            <person name="Pan Y."/>
            <person name="Xia L."/>
            <person name="Li J."/>
            <person name="Zhao F."/>
            <person name="Cao W."/>
        </authorList>
    </citation>
    <scope>NUCLEOTIDE SEQUENCE</scope>
    <source>
        <strain evidence="1">Dsil-2018</strain>
    </source>
</reference>
<gene>
    <name evidence="1" type="ORF">HPB49_022722</name>
</gene>
<proteinExistence type="predicted"/>
<accession>A0ACB8CTW5</accession>
<comment type="caution">
    <text evidence="1">The sequence shown here is derived from an EMBL/GenBank/DDBJ whole genome shotgun (WGS) entry which is preliminary data.</text>
</comment>
<evidence type="ECO:0000313" key="1">
    <source>
        <dbReference type="EMBL" id="KAH7950348.1"/>
    </source>
</evidence>
<organism evidence="1 2">
    <name type="scientific">Dermacentor silvarum</name>
    <name type="common">Tick</name>
    <dbReference type="NCBI Taxonomy" id="543639"/>
    <lineage>
        <taxon>Eukaryota</taxon>
        <taxon>Metazoa</taxon>
        <taxon>Ecdysozoa</taxon>
        <taxon>Arthropoda</taxon>
        <taxon>Chelicerata</taxon>
        <taxon>Arachnida</taxon>
        <taxon>Acari</taxon>
        <taxon>Parasitiformes</taxon>
        <taxon>Ixodida</taxon>
        <taxon>Ixodoidea</taxon>
        <taxon>Ixodidae</taxon>
        <taxon>Rhipicephalinae</taxon>
        <taxon>Dermacentor</taxon>
    </lineage>
</organism>
<dbReference type="EMBL" id="CM023474">
    <property type="protein sequence ID" value="KAH7950348.1"/>
    <property type="molecule type" value="Genomic_DNA"/>
</dbReference>
<evidence type="ECO:0000313" key="2">
    <source>
        <dbReference type="Proteomes" id="UP000821865"/>
    </source>
</evidence>
<name>A0ACB8CTW5_DERSI</name>